<accession>A0A3L5TSM6</accession>
<feature type="chain" id="PRO_5018207033" evidence="1">
    <location>
        <begin position="22"/>
        <end position="126"/>
    </location>
</feature>
<feature type="signal peptide" evidence="1">
    <location>
        <begin position="1"/>
        <end position="21"/>
    </location>
</feature>
<dbReference type="AlphaFoldDB" id="A0A3L5TSM6"/>
<protein>
    <submittedName>
        <fullName evidence="2">Uncharacterized protein</fullName>
    </submittedName>
</protein>
<organism evidence="2 3">
    <name type="scientific">Mytilus galloprovincialis</name>
    <name type="common">Mediterranean mussel</name>
    <dbReference type="NCBI Taxonomy" id="29158"/>
    <lineage>
        <taxon>Eukaryota</taxon>
        <taxon>Metazoa</taxon>
        <taxon>Spiralia</taxon>
        <taxon>Lophotrochozoa</taxon>
        <taxon>Mollusca</taxon>
        <taxon>Bivalvia</taxon>
        <taxon>Autobranchia</taxon>
        <taxon>Pteriomorphia</taxon>
        <taxon>Mytilida</taxon>
        <taxon>Mytiloidea</taxon>
        <taxon>Mytilidae</taxon>
        <taxon>Mytilinae</taxon>
        <taxon>Mytilus</taxon>
    </lineage>
</organism>
<keyword evidence="3" id="KW-1185">Reference proteome</keyword>
<evidence type="ECO:0000313" key="2">
    <source>
        <dbReference type="EMBL" id="OPL32941.1"/>
    </source>
</evidence>
<feature type="non-terminal residue" evidence="2">
    <location>
        <position position="1"/>
    </location>
</feature>
<keyword evidence="1" id="KW-0732">Signal</keyword>
<dbReference type="EMBL" id="KV585808">
    <property type="protein sequence ID" value="OPL32941.1"/>
    <property type="molecule type" value="Genomic_DNA"/>
</dbReference>
<evidence type="ECO:0000313" key="3">
    <source>
        <dbReference type="Proteomes" id="UP000266721"/>
    </source>
</evidence>
<comment type="caution">
    <text evidence="2">The sequence shown here is derived from an EMBL/GenBank/DDBJ whole genome shotgun (WGS) entry which is preliminary data.</text>
</comment>
<gene>
    <name evidence="2" type="ORF">AM593_09946</name>
</gene>
<feature type="non-terminal residue" evidence="2">
    <location>
        <position position="126"/>
    </location>
</feature>
<name>A0A3L5TSM6_MYTGA</name>
<reference evidence="2 3" key="1">
    <citation type="journal article" date="2016" name="PLoS ONE">
        <title>A First Insight into the Genome of the Filter-Feeder Mussel Mytilus galloprovincialis.</title>
        <authorList>
            <person name="Murgarella M."/>
            <person name="Puiu D."/>
            <person name="Novoa B."/>
            <person name="Figueras A."/>
            <person name="Posada D."/>
            <person name="Canchaya C."/>
        </authorList>
    </citation>
    <scope>NUCLEOTIDE SEQUENCE [LARGE SCALE GENOMIC DNA]</scope>
    <source>
        <tissue evidence="2">Muscle</tissue>
    </source>
</reference>
<dbReference type="Proteomes" id="UP000266721">
    <property type="component" value="Unassembled WGS sequence"/>
</dbReference>
<evidence type="ECO:0000256" key="1">
    <source>
        <dbReference type="SAM" id="SignalP"/>
    </source>
</evidence>
<proteinExistence type="predicted"/>
<sequence length="126" mass="14425">MYKCVLSFFCTIGFLFETGTTTIDKMSTVQQGGYIQTQHNANCRVITAIMKRSADLVTTLRLVIFAMEHVETVFISYPTVWDTLTEYTEMYTLSHLEGIILNVKMKDLSMMAEIPVKPTWHLIMAD</sequence>